<dbReference type="Proteomes" id="UP000268094">
    <property type="component" value="Unassembled WGS sequence"/>
</dbReference>
<dbReference type="CDD" id="cd03255">
    <property type="entry name" value="ABC_MJ0796_LolCDE_FtsE"/>
    <property type="match status" value="1"/>
</dbReference>
<dbReference type="RefSeq" id="WP_120544526.1">
    <property type="nucleotide sequence ID" value="NZ_RAVZ01000312.1"/>
</dbReference>
<gene>
    <name evidence="6" type="ORF">D7V88_32620</name>
</gene>
<comment type="similarity">
    <text evidence="4">Belongs to the ABC transporter superfamily. Macrolide exporter (TC 3.A.1.122) family.</text>
</comment>
<dbReference type="PROSITE" id="PS00211">
    <property type="entry name" value="ABC_TRANSPORTER_1"/>
    <property type="match status" value="1"/>
</dbReference>
<dbReference type="AlphaFoldDB" id="A0A3A8HY86"/>
<dbReference type="SMART" id="SM00382">
    <property type="entry name" value="AAA"/>
    <property type="match status" value="1"/>
</dbReference>
<dbReference type="InterPro" id="IPR003593">
    <property type="entry name" value="AAA+_ATPase"/>
</dbReference>
<dbReference type="InterPro" id="IPR027417">
    <property type="entry name" value="P-loop_NTPase"/>
</dbReference>
<dbReference type="Pfam" id="PF00005">
    <property type="entry name" value="ABC_tran"/>
    <property type="match status" value="1"/>
</dbReference>
<dbReference type="EMBL" id="RAVZ01000312">
    <property type="protein sequence ID" value="RKG76179.1"/>
    <property type="molecule type" value="Genomic_DNA"/>
</dbReference>
<evidence type="ECO:0000313" key="7">
    <source>
        <dbReference type="Proteomes" id="UP000268094"/>
    </source>
</evidence>
<organism evidence="6 7">
    <name type="scientific">Corallococcus terminator</name>
    <dbReference type="NCBI Taxonomy" id="2316733"/>
    <lineage>
        <taxon>Bacteria</taxon>
        <taxon>Pseudomonadati</taxon>
        <taxon>Myxococcota</taxon>
        <taxon>Myxococcia</taxon>
        <taxon>Myxococcales</taxon>
        <taxon>Cystobacterineae</taxon>
        <taxon>Myxococcaceae</taxon>
        <taxon>Corallococcus</taxon>
    </lineage>
</organism>
<dbReference type="PANTHER" id="PTHR24220">
    <property type="entry name" value="IMPORT ATP-BINDING PROTEIN"/>
    <property type="match status" value="1"/>
</dbReference>
<dbReference type="InterPro" id="IPR015854">
    <property type="entry name" value="ABC_transpr_LolD-like"/>
</dbReference>
<sequence>MDADTKQAPPVVQLRGVSKVYRTGDVEVRALRGVDFTVESGEFVSIMGSSGSGKSTLMNILGCLDRPTGGEYLLNGRDVARLDRDGLARVRNRTLGFVFQSFNLLARTTALENVELPMLYAGVPSKERRTRAKEALERVGLGARLDHHPKQLSGGQQQRVAIARALVGRPRVILADEPTGNLDSRTTVEVMALFQQLQKEGMTLVLVTHEPDVAEYTQRVVVVKDGRIVKDQRQSPQPAVVPVEEVGT</sequence>
<accession>A0A3A8HY86</accession>
<protein>
    <submittedName>
        <fullName evidence="6">ABC transporter ATP-binding protein</fullName>
    </submittedName>
</protein>
<dbReference type="GO" id="GO:0005886">
    <property type="term" value="C:plasma membrane"/>
    <property type="evidence" value="ECO:0007669"/>
    <property type="project" value="TreeGrafter"/>
</dbReference>
<proteinExistence type="inferred from homology"/>
<reference evidence="7" key="1">
    <citation type="submission" date="2018-09" db="EMBL/GenBank/DDBJ databases">
        <authorList>
            <person name="Livingstone P.G."/>
            <person name="Whitworth D.E."/>
        </authorList>
    </citation>
    <scope>NUCLEOTIDE SEQUENCE [LARGE SCALE GENOMIC DNA]</scope>
    <source>
        <strain evidence="7">CA054A</strain>
    </source>
</reference>
<evidence type="ECO:0000256" key="1">
    <source>
        <dbReference type="ARBA" id="ARBA00022448"/>
    </source>
</evidence>
<dbReference type="GO" id="GO:0005524">
    <property type="term" value="F:ATP binding"/>
    <property type="evidence" value="ECO:0007669"/>
    <property type="project" value="UniProtKB-KW"/>
</dbReference>
<dbReference type="FunFam" id="3.40.50.300:FF:000032">
    <property type="entry name" value="Export ABC transporter ATP-binding protein"/>
    <property type="match status" value="1"/>
</dbReference>
<keyword evidence="2" id="KW-0547">Nucleotide-binding</keyword>
<keyword evidence="7" id="KW-1185">Reference proteome</keyword>
<dbReference type="InterPro" id="IPR017911">
    <property type="entry name" value="MacB-like_ATP-bd"/>
</dbReference>
<dbReference type="PROSITE" id="PS50893">
    <property type="entry name" value="ABC_TRANSPORTER_2"/>
    <property type="match status" value="1"/>
</dbReference>
<dbReference type="Gene3D" id="3.40.50.300">
    <property type="entry name" value="P-loop containing nucleotide triphosphate hydrolases"/>
    <property type="match status" value="1"/>
</dbReference>
<dbReference type="GO" id="GO:0098796">
    <property type="term" value="C:membrane protein complex"/>
    <property type="evidence" value="ECO:0007669"/>
    <property type="project" value="UniProtKB-ARBA"/>
</dbReference>
<dbReference type="PANTHER" id="PTHR24220:SF86">
    <property type="entry name" value="ABC TRANSPORTER ABCH.1"/>
    <property type="match status" value="1"/>
</dbReference>
<evidence type="ECO:0000256" key="3">
    <source>
        <dbReference type="ARBA" id="ARBA00022840"/>
    </source>
</evidence>
<feature type="domain" description="ABC transporter" evidence="5">
    <location>
        <begin position="12"/>
        <end position="246"/>
    </location>
</feature>
<evidence type="ECO:0000259" key="5">
    <source>
        <dbReference type="PROSITE" id="PS50893"/>
    </source>
</evidence>
<keyword evidence="3 6" id="KW-0067">ATP-binding</keyword>
<evidence type="ECO:0000256" key="2">
    <source>
        <dbReference type="ARBA" id="ARBA00022741"/>
    </source>
</evidence>
<dbReference type="SUPFAM" id="SSF52540">
    <property type="entry name" value="P-loop containing nucleoside triphosphate hydrolases"/>
    <property type="match status" value="1"/>
</dbReference>
<dbReference type="InterPro" id="IPR003439">
    <property type="entry name" value="ABC_transporter-like_ATP-bd"/>
</dbReference>
<keyword evidence="1" id="KW-0813">Transport</keyword>
<evidence type="ECO:0000313" key="6">
    <source>
        <dbReference type="EMBL" id="RKG76179.1"/>
    </source>
</evidence>
<dbReference type="OrthoDB" id="9809450at2"/>
<name>A0A3A8HY86_9BACT</name>
<dbReference type="GO" id="GO:0022857">
    <property type="term" value="F:transmembrane transporter activity"/>
    <property type="evidence" value="ECO:0007669"/>
    <property type="project" value="TreeGrafter"/>
</dbReference>
<comment type="caution">
    <text evidence="6">The sequence shown here is derived from an EMBL/GenBank/DDBJ whole genome shotgun (WGS) entry which is preliminary data.</text>
</comment>
<dbReference type="GO" id="GO:0016887">
    <property type="term" value="F:ATP hydrolysis activity"/>
    <property type="evidence" value="ECO:0007669"/>
    <property type="project" value="InterPro"/>
</dbReference>
<dbReference type="InterPro" id="IPR017871">
    <property type="entry name" value="ABC_transporter-like_CS"/>
</dbReference>
<evidence type="ECO:0000256" key="4">
    <source>
        <dbReference type="ARBA" id="ARBA00038388"/>
    </source>
</evidence>